<sequence length="120" mass="12845" precursor="true">MSVKKTVPALSAFFAILLFAQALAFAAGPKVEIFMTSWCPYCAKAEAFFKAKGVPFTASDIEKDAAARMRFQRYGQRGVPLVVIGDVVIPGYSVAEYEKALAVAKAGPSASSQPKMVYGK</sequence>
<dbReference type="Pfam" id="PF00462">
    <property type="entry name" value="Glutaredoxin"/>
    <property type="match status" value="1"/>
</dbReference>
<keyword evidence="4" id="KW-1185">Reference proteome</keyword>
<dbReference type="Gene3D" id="3.40.30.10">
    <property type="entry name" value="Glutaredoxin"/>
    <property type="match status" value="1"/>
</dbReference>
<proteinExistence type="predicted"/>
<accession>E1K0W1</accession>
<organism evidence="3 4">
    <name type="scientific">Solidesulfovibrio fructosivorans JJ]</name>
    <dbReference type="NCBI Taxonomy" id="596151"/>
    <lineage>
        <taxon>Bacteria</taxon>
        <taxon>Pseudomonadati</taxon>
        <taxon>Thermodesulfobacteriota</taxon>
        <taxon>Desulfovibrionia</taxon>
        <taxon>Desulfovibrionales</taxon>
        <taxon>Desulfovibrionaceae</taxon>
        <taxon>Solidesulfovibrio</taxon>
    </lineage>
</organism>
<evidence type="ECO:0000256" key="1">
    <source>
        <dbReference type="SAM" id="SignalP"/>
    </source>
</evidence>
<dbReference type="STRING" id="596151.DesfrDRAFT_3511"/>
<dbReference type="SUPFAM" id="SSF52833">
    <property type="entry name" value="Thioredoxin-like"/>
    <property type="match status" value="1"/>
</dbReference>
<keyword evidence="1" id="KW-0732">Signal</keyword>
<dbReference type="PANTHER" id="PTHR34386:SF1">
    <property type="entry name" value="GLUTAREDOXIN-LIKE PROTEIN NRDH"/>
    <property type="match status" value="1"/>
</dbReference>
<dbReference type="InterPro" id="IPR002109">
    <property type="entry name" value="Glutaredoxin"/>
</dbReference>
<evidence type="ECO:0000313" key="3">
    <source>
        <dbReference type="EMBL" id="EFL49726.1"/>
    </source>
</evidence>
<gene>
    <name evidence="3" type="ORF">DesfrDRAFT_3511</name>
</gene>
<dbReference type="PANTHER" id="PTHR34386">
    <property type="entry name" value="GLUTAREDOXIN"/>
    <property type="match status" value="1"/>
</dbReference>
<dbReference type="GO" id="GO:0009055">
    <property type="term" value="F:electron transfer activity"/>
    <property type="evidence" value="ECO:0007669"/>
    <property type="project" value="TreeGrafter"/>
</dbReference>
<feature type="domain" description="Glutaredoxin" evidence="2">
    <location>
        <begin position="31"/>
        <end position="89"/>
    </location>
</feature>
<dbReference type="eggNOG" id="COG0695">
    <property type="taxonomic scope" value="Bacteria"/>
</dbReference>
<dbReference type="GO" id="GO:0045454">
    <property type="term" value="P:cell redox homeostasis"/>
    <property type="evidence" value="ECO:0007669"/>
    <property type="project" value="TreeGrafter"/>
</dbReference>
<dbReference type="PROSITE" id="PS51354">
    <property type="entry name" value="GLUTAREDOXIN_2"/>
    <property type="match status" value="1"/>
</dbReference>
<dbReference type="OrthoDB" id="9814618at2"/>
<dbReference type="CDD" id="cd02976">
    <property type="entry name" value="NrdH"/>
    <property type="match status" value="1"/>
</dbReference>
<evidence type="ECO:0000259" key="2">
    <source>
        <dbReference type="Pfam" id="PF00462"/>
    </source>
</evidence>
<dbReference type="EMBL" id="AECZ01000034">
    <property type="protein sequence ID" value="EFL49726.1"/>
    <property type="molecule type" value="Genomic_DNA"/>
</dbReference>
<protein>
    <submittedName>
        <fullName evidence="3">Glutaredoxin</fullName>
    </submittedName>
</protein>
<comment type="caution">
    <text evidence="3">The sequence shown here is derived from an EMBL/GenBank/DDBJ whole genome shotgun (WGS) entry which is preliminary data.</text>
</comment>
<reference evidence="3 4" key="1">
    <citation type="submission" date="2010-08" db="EMBL/GenBank/DDBJ databases">
        <title>The draft genome of Desulfovibrio fructosovorans JJ.</title>
        <authorList>
            <consortium name="US DOE Joint Genome Institute (JGI-PGF)"/>
            <person name="Lucas S."/>
            <person name="Copeland A."/>
            <person name="Lapidus A."/>
            <person name="Cheng J.-F."/>
            <person name="Bruce D."/>
            <person name="Goodwin L."/>
            <person name="Pitluck S."/>
            <person name="Land M.L."/>
            <person name="Hauser L."/>
            <person name="Chang Y.-J."/>
            <person name="Jeffries C."/>
            <person name="Wall J.D."/>
            <person name="Stahl D.A."/>
            <person name="Arkin A.P."/>
            <person name="Dehal P."/>
            <person name="Stolyar S.M."/>
            <person name="Hazen T.C."/>
            <person name="Woyke T.J."/>
        </authorList>
    </citation>
    <scope>NUCLEOTIDE SEQUENCE [LARGE SCALE GENOMIC DNA]</scope>
    <source>
        <strain evidence="3 4">JJ</strain>
    </source>
</reference>
<evidence type="ECO:0000313" key="4">
    <source>
        <dbReference type="Proteomes" id="UP000006250"/>
    </source>
</evidence>
<name>E1K0W1_SOLFR</name>
<feature type="chain" id="PRO_5003148363" evidence="1">
    <location>
        <begin position="27"/>
        <end position="120"/>
    </location>
</feature>
<feature type="signal peptide" evidence="1">
    <location>
        <begin position="1"/>
        <end position="26"/>
    </location>
</feature>
<dbReference type="InterPro" id="IPR036249">
    <property type="entry name" value="Thioredoxin-like_sf"/>
</dbReference>
<dbReference type="AlphaFoldDB" id="E1K0W1"/>
<dbReference type="InterPro" id="IPR051548">
    <property type="entry name" value="Grx-like_ET"/>
</dbReference>
<dbReference type="Proteomes" id="UP000006250">
    <property type="component" value="Unassembled WGS sequence"/>
</dbReference>
<dbReference type="RefSeq" id="WP_005996101.1">
    <property type="nucleotide sequence ID" value="NZ_AECZ01000034.1"/>
</dbReference>